<feature type="disulfide bond" evidence="16">
    <location>
        <begin position="521"/>
        <end position="530"/>
    </location>
</feature>
<keyword evidence="10" id="KW-0106">Calcium</keyword>
<feature type="domain" description="EGF-like" evidence="20">
    <location>
        <begin position="1242"/>
        <end position="1278"/>
    </location>
</feature>
<feature type="domain" description="EGF-like" evidence="20">
    <location>
        <begin position="458"/>
        <end position="493"/>
    </location>
</feature>
<feature type="domain" description="Fibronectin type-III" evidence="21">
    <location>
        <begin position="1554"/>
        <end position="1646"/>
    </location>
</feature>
<evidence type="ECO:0000256" key="17">
    <source>
        <dbReference type="PROSITE-ProRule" id="PRU00302"/>
    </source>
</evidence>
<dbReference type="PROSITE" id="PS50923">
    <property type="entry name" value="SUSHI"/>
    <property type="match status" value="1"/>
</dbReference>
<feature type="disulfide bond" evidence="16">
    <location>
        <begin position="864"/>
        <end position="873"/>
    </location>
</feature>
<proteinExistence type="inferred from homology"/>
<dbReference type="PROSITE" id="PS01186">
    <property type="entry name" value="EGF_2"/>
    <property type="match status" value="20"/>
</dbReference>
<evidence type="ECO:0000256" key="4">
    <source>
        <dbReference type="ARBA" id="ARBA00022525"/>
    </source>
</evidence>
<feature type="disulfide bond" evidence="16">
    <location>
        <begin position="462"/>
        <end position="472"/>
    </location>
</feature>
<accession>A0AAD1VS34</accession>
<dbReference type="FunFam" id="2.10.25.10:FF:000122">
    <property type="entry name" value="Protein crumbs homolog 2"/>
    <property type="match status" value="1"/>
</dbReference>
<dbReference type="Pfam" id="PF12661">
    <property type="entry name" value="hEGF"/>
    <property type="match status" value="4"/>
</dbReference>
<dbReference type="FunFam" id="2.10.25.10:FF:000321">
    <property type="entry name" value="Protein delta homolog 1"/>
    <property type="match status" value="1"/>
</dbReference>
<dbReference type="GO" id="GO:0016020">
    <property type="term" value="C:membrane"/>
    <property type="evidence" value="ECO:0007669"/>
    <property type="project" value="UniProtKB-SubCell"/>
</dbReference>
<dbReference type="SMART" id="SM00032">
    <property type="entry name" value="CCP"/>
    <property type="match status" value="1"/>
</dbReference>
<feature type="domain" description="EGF-like" evidence="20">
    <location>
        <begin position="1030"/>
        <end position="1066"/>
    </location>
</feature>
<sequence>MGSLALVLVLCCVCCPVLTLVPLSDFYPFGPGEGDIITRRQDDGGSGLLPISRAFTFFGDKHSGLYVNNNGVVSFLREVSQFTPVAFPISGDRRVVAAFWADVDNRRGGDVFYRETGDPKILQLATNDVHSYFSELSDFGATWVFIATWHRVTFYGGDTTSPVNTFQIVLITDGARSFTIFNYENIEWTTGRHASSGGDSSGRGGIAAQAGFNAGDGWRYFNIPGSRTDDIAAIANTTNVGIPGRWVFRIDNNHVQVGECRNATSVCWTLRPCQNGGRCIDDCVTGNPSYTCSCLSGFTGKHCHIDMGKCFSQPCQNGGSCVDRPGSFHCICPRDFTGTMCETEVSPCADRICQNGGDCHVHNQIAVCVCRPGYTGDSCETEIRPCSSIPCMNGGTCEALGTTYGCLCRAGFTGFQCEKEISPCALAACLNGGTCEELGASYRCSCVQGFTGENCETELKPCMSSPCQNGICVDLGLRYSCVCMLGFTGIHCESEIKPCSSSPCLNGGTCENQDGGYSCLCPQGFSGTHCETELRPCSSSPCLNGGTCRDLSDSYYCLCAQGFTGTDCETEVRPCSSSPCLNGGMCKNMGSTYSCVCARGFTGTHCETELKPCSSNPCQNRGICEDRGATYSCLCKRGYTGSRCQIEVRPCSSSPCLNGGLCRDMGVNYSCVCARGFTGVHCETEVRHCSSSPCLNGGICRELGGGSYICVCTRGFSGTHCETDPRPCFSNPCMNGGICEDRGTNYSCLCKRGYTGPRCQTEVKPCSSSPCLNGGLCKDLGVSYSCVCAQGFTGTHCETVIRPCRSHPCLNGGSCEDMGPGYSCLCTEQFTGTHCETEVRPCSSSPCLNGAICEDLGSGYRCSCSPRFTGTHCETELKPCSSSPCLNGGTCKDEDDGYSCLCEKPFTGERCETEIKETLGPCASAPCENNGVCTETEGTYSCDCPSGFTGINCENRMSDGCPCRNGGRCADGNSTCHCPPGHFGLLCEYEVTSLPCSMGSQCPDGGSCMEYGGSYLCVCHTDYILGNHSMPSPCDSDPCLNGGRCESQDDTYLCMCNRGFSGKQCEKVKPALCSLSPCRNGGTCKESHDDYYCVCPYPFTGKHCETGMRGPCSSGPCHNGGTCFHYLGKFKCDCPPNYSGRQCEKELGCGPPEQVKYAKMIVTSTWPGGSAEYQCHDGYILSSPNNSRICNVDGLWSQPPECEEIDECASQPCQNGAICKDRVSHFLCHCPEGYSGQYCELEMNECLSDPCKNGGTCQDLPGSFICSCPEGFTGTQCEIELDGCDSSPCQNGGICENLAGSYLCVCPREFYGYHCETVSNLCLLNPCGNRGVCVPSGEGSATCTCRAGYTGITCEKELPPPISLSLGAVGENSVWVFWTPPEDSTGHMLDGFAVSYTAPDGSPRTDFVERGQTEHELRGLSPGRSYNITIVTVKRNLRNNDISRPLTLLARTRPPTVERPRISSVTDSSVTVSWSLNSHRHSSVAHVRLSLQHSTDRTQQVEQEPLAGEYTFKDLQPGERYTILISTLTSSDHSNPPTESLPSTPLVGWTRPRPPSNLTAIYVTSNTVHLAWDAPPAGSVDGYIFNVTNNHSTKSRYVPSGKITSYIVHDLQPGQRYRLSVTALHNTPQGPVNSEPKILRVQTRMQRDGPQERRLMPHRTLRNKPPPPAQPEVRLLTERGPPPAETPQAHRFTELTDGRRRITARFSQLTNRSISIAKEPEAPIRIDHQEESSVPIRQAMSLQESEQSNREGEHTGCQAAPCVNGGTCVNGDICDCPPGFKGQQCQLTCRKETFSCTRLYSETLSHPVWEGGVCHHLYRRVYKVQHDICSREICEGTARSRPKTRIPSKP</sequence>
<dbReference type="FunFam" id="2.10.25.10:FF:000123">
    <property type="entry name" value="Crumbs homolog 1 (Drosophila)"/>
    <property type="match status" value="1"/>
</dbReference>
<dbReference type="InterPro" id="IPR013783">
    <property type="entry name" value="Ig-like_fold"/>
</dbReference>
<name>A0AAD1VS34_PELCU</name>
<dbReference type="InterPro" id="IPR009030">
    <property type="entry name" value="Growth_fac_rcpt_cys_sf"/>
</dbReference>
<feature type="signal peptide" evidence="19">
    <location>
        <begin position="1"/>
        <end position="19"/>
    </location>
</feature>
<evidence type="ECO:0000259" key="23">
    <source>
        <dbReference type="PROSITE" id="PS51220"/>
    </source>
</evidence>
<evidence type="ECO:0000313" key="25">
    <source>
        <dbReference type="Proteomes" id="UP001295444"/>
    </source>
</evidence>
<dbReference type="SUPFAM" id="SSF57184">
    <property type="entry name" value="Growth factor receptor domain"/>
    <property type="match status" value="4"/>
</dbReference>
<feature type="disulfide bond" evidence="16">
    <location>
        <begin position="944"/>
        <end position="953"/>
    </location>
</feature>
<dbReference type="PROSITE" id="PS01187">
    <property type="entry name" value="EGF_CA"/>
    <property type="match status" value="1"/>
</dbReference>
<feature type="domain" description="EGF-like" evidence="20">
    <location>
        <begin position="1204"/>
        <end position="1240"/>
    </location>
</feature>
<feature type="domain" description="EGF-like" evidence="20">
    <location>
        <begin position="1069"/>
        <end position="1105"/>
    </location>
</feature>
<evidence type="ECO:0000256" key="12">
    <source>
        <dbReference type="ARBA" id="ARBA00023136"/>
    </source>
</evidence>
<dbReference type="PROSITE" id="PS50026">
    <property type="entry name" value="EGF_3"/>
    <property type="match status" value="27"/>
</dbReference>
<feature type="disulfide bond" evidence="16">
    <location>
        <begin position="1134"/>
        <end position="1143"/>
    </location>
</feature>
<keyword evidence="4" id="KW-0964">Secreted</keyword>
<dbReference type="FunFam" id="2.10.25.10:FF:000057">
    <property type="entry name" value="protocadherin Fat 1 isoform X2"/>
    <property type="match status" value="2"/>
</dbReference>
<dbReference type="GO" id="GO:0030097">
    <property type="term" value="P:hemopoiesis"/>
    <property type="evidence" value="ECO:0007669"/>
    <property type="project" value="UniProtKB-ARBA"/>
</dbReference>
<evidence type="ECO:0000313" key="24">
    <source>
        <dbReference type="EMBL" id="CAH2246723.1"/>
    </source>
</evidence>
<dbReference type="SMART" id="SM00179">
    <property type="entry name" value="EGF_CA"/>
    <property type="match status" value="26"/>
</dbReference>
<feature type="disulfide bond" evidence="16">
    <location>
        <begin position="597"/>
        <end position="606"/>
    </location>
</feature>
<feature type="domain" description="EGF-like" evidence="20">
    <location>
        <begin position="1318"/>
        <end position="1355"/>
    </location>
</feature>
<feature type="domain" description="EGF-like" evidence="20">
    <location>
        <begin position="609"/>
        <end position="645"/>
    </location>
</feature>
<feature type="disulfide bond" evidence="16">
    <location>
        <begin position="446"/>
        <end position="455"/>
    </location>
</feature>
<evidence type="ECO:0000259" key="21">
    <source>
        <dbReference type="PROSITE" id="PS50853"/>
    </source>
</evidence>
<dbReference type="Pfam" id="PF00041">
    <property type="entry name" value="fn3"/>
    <property type="match status" value="3"/>
</dbReference>
<dbReference type="GO" id="GO:0005509">
    <property type="term" value="F:calcium ion binding"/>
    <property type="evidence" value="ECO:0007669"/>
    <property type="project" value="InterPro"/>
</dbReference>
<feature type="disulfide bond" evidence="16">
    <location>
        <begin position="1230"/>
        <end position="1239"/>
    </location>
</feature>
<keyword evidence="17" id="KW-0768">Sushi</keyword>
<dbReference type="FunFam" id="2.10.25.10:FF:000213">
    <property type="entry name" value="sushi, nidogen and EGF-like domain-containing protein 1"/>
    <property type="match status" value="1"/>
</dbReference>
<dbReference type="PANTHER" id="PTHR12916:SF9">
    <property type="entry name" value="NEUROGENIC LOCUS NOTCH HOMOLOG PROTEIN 1-RELATED"/>
    <property type="match status" value="1"/>
</dbReference>
<evidence type="ECO:0000256" key="19">
    <source>
        <dbReference type="SAM" id="SignalP"/>
    </source>
</evidence>
<comment type="caution">
    <text evidence="16">Lacks conserved residue(s) required for the propagation of feature annotation.</text>
</comment>
<dbReference type="GO" id="GO:0120025">
    <property type="term" value="C:plasma membrane bounded cell projection"/>
    <property type="evidence" value="ECO:0007669"/>
    <property type="project" value="UniProtKB-ARBA"/>
</dbReference>
<dbReference type="FunFam" id="2.10.25.10:FF:000373">
    <property type="entry name" value="sushi, nidogen and EGF-like domain-containing protein 1"/>
    <property type="match status" value="1"/>
</dbReference>
<dbReference type="SUPFAM" id="SSF57535">
    <property type="entry name" value="Complement control module/SCR domain"/>
    <property type="match status" value="1"/>
</dbReference>
<evidence type="ECO:0000259" key="22">
    <source>
        <dbReference type="PROSITE" id="PS50923"/>
    </source>
</evidence>
<evidence type="ECO:0000256" key="14">
    <source>
        <dbReference type="ARBA" id="ARBA00023180"/>
    </source>
</evidence>
<feature type="domain" description="EGF-like" evidence="20">
    <location>
        <begin position="571"/>
        <end position="607"/>
    </location>
</feature>
<feature type="region of interest" description="Disordered" evidence="18">
    <location>
        <begin position="1529"/>
        <end position="1549"/>
    </location>
</feature>
<dbReference type="SMART" id="SM00181">
    <property type="entry name" value="EGF"/>
    <property type="match status" value="28"/>
</dbReference>
<dbReference type="GO" id="GO:0005112">
    <property type="term" value="F:Notch binding"/>
    <property type="evidence" value="ECO:0007669"/>
    <property type="project" value="TreeGrafter"/>
</dbReference>
<feature type="disulfide bond" evidence="16">
    <location>
        <begin position="712"/>
        <end position="721"/>
    </location>
</feature>
<feature type="disulfide bond" evidence="16">
    <location>
        <begin position="1776"/>
        <end position="1785"/>
    </location>
</feature>
<feature type="disulfide bond" evidence="16">
    <location>
        <begin position="1056"/>
        <end position="1065"/>
    </location>
</feature>
<feature type="domain" description="Sushi" evidence="22">
    <location>
        <begin position="1147"/>
        <end position="1204"/>
    </location>
</feature>
<dbReference type="GO" id="GO:0001527">
    <property type="term" value="C:microfibril"/>
    <property type="evidence" value="ECO:0007669"/>
    <property type="project" value="InterPro"/>
</dbReference>
<dbReference type="PANTHER" id="PTHR12916">
    <property type="entry name" value="CYTOCHROME C OXIDASE POLYPEPTIDE VIC-2"/>
    <property type="match status" value="1"/>
</dbReference>
<dbReference type="SUPFAM" id="SSF57196">
    <property type="entry name" value="EGF/Laminin"/>
    <property type="match status" value="12"/>
</dbReference>
<feature type="domain" description="EGF-like" evidence="20">
    <location>
        <begin position="306"/>
        <end position="342"/>
    </location>
</feature>
<feature type="domain" description="EGF-like" evidence="20">
    <location>
        <begin position="800"/>
        <end position="836"/>
    </location>
</feature>
<dbReference type="Pfam" id="PF05507">
    <property type="entry name" value="MAGP"/>
    <property type="match status" value="1"/>
</dbReference>
<feature type="disulfide bond" evidence="16">
    <location>
        <begin position="483"/>
        <end position="492"/>
    </location>
</feature>
<dbReference type="PROSITE" id="PS00010">
    <property type="entry name" value="ASX_HYDROXYL"/>
    <property type="match status" value="15"/>
</dbReference>
<dbReference type="PROSITE" id="PS00022">
    <property type="entry name" value="EGF_1"/>
    <property type="match status" value="27"/>
</dbReference>
<feature type="chain" id="PRO_5042042362" description="Sushi, nidogen and EGF-like domain-containing protein 1" evidence="19">
    <location>
        <begin position="20"/>
        <end position="1850"/>
    </location>
</feature>
<dbReference type="SMART" id="SM00539">
    <property type="entry name" value="NIDO"/>
    <property type="match status" value="1"/>
</dbReference>
<keyword evidence="8 19" id="KW-0732">Signal</keyword>
<feature type="disulfide bond" evidence="16">
    <location>
        <begin position="1306"/>
        <end position="1315"/>
    </location>
</feature>
<keyword evidence="9" id="KW-0677">Repeat</keyword>
<feature type="domain" description="EGF-like" evidence="20">
    <location>
        <begin position="263"/>
        <end position="304"/>
    </location>
</feature>
<dbReference type="CDD" id="cd00054">
    <property type="entry name" value="EGF_CA"/>
    <property type="match status" value="24"/>
</dbReference>
<feature type="domain" description="EGF-like" evidence="20">
    <location>
        <begin position="762"/>
        <end position="798"/>
    </location>
</feature>
<dbReference type="InterPro" id="IPR035976">
    <property type="entry name" value="Sushi/SCR/CCP_sf"/>
</dbReference>
<dbReference type="GO" id="GO:0035282">
    <property type="term" value="P:segmentation"/>
    <property type="evidence" value="ECO:0007669"/>
    <property type="project" value="UniProtKB-ARBA"/>
</dbReference>
<evidence type="ECO:0000256" key="18">
    <source>
        <dbReference type="SAM" id="MobiDB-lite"/>
    </source>
</evidence>
<feature type="domain" description="EGF-like" evidence="20">
    <location>
        <begin position="838"/>
        <end position="874"/>
    </location>
</feature>
<dbReference type="InterPro" id="IPR013032">
    <property type="entry name" value="EGF-like_CS"/>
</dbReference>
<keyword evidence="25" id="KW-1185">Reference proteome</keyword>
<evidence type="ECO:0000256" key="5">
    <source>
        <dbReference type="ARBA" id="ARBA00022530"/>
    </source>
</evidence>
<dbReference type="Proteomes" id="UP001295444">
    <property type="component" value="Chromosome 02"/>
</dbReference>
<feature type="domain" description="Fibronectin type-III" evidence="21">
    <location>
        <begin position="1456"/>
        <end position="1547"/>
    </location>
</feature>
<feature type="domain" description="EGF-like" evidence="20">
    <location>
        <begin position="344"/>
        <end position="380"/>
    </location>
</feature>
<dbReference type="PROSITE" id="PS51220">
    <property type="entry name" value="NIDO"/>
    <property type="match status" value="1"/>
</dbReference>
<evidence type="ECO:0000256" key="10">
    <source>
        <dbReference type="ARBA" id="ARBA00022837"/>
    </source>
</evidence>
<dbReference type="SUPFAM" id="SSF49265">
    <property type="entry name" value="Fibronectin type III"/>
    <property type="match status" value="2"/>
</dbReference>
<feature type="domain" description="EGF-like" evidence="20">
    <location>
        <begin position="876"/>
        <end position="912"/>
    </location>
</feature>
<dbReference type="InterPro" id="IPR001881">
    <property type="entry name" value="EGF-like_Ca-bd_dom"/>
</dbReference>
<evidence type="ECO:0000256" key="8">
    <source>
        <dbReference type="ARBA" id="ARBA00022729"/>
    </source>
</evidence>
<feature type="disulfide bond" evidence="16">
    <location>
        <begin position="332"/>
        <end position="341"/>
    </location>
</feature>
<keyword evidence="11" id="KW-1133">Transmembrane helix</keyword>
<feature type="domain" description="EGF-like" evidence="20">
    <location>
        <begin position="420"/>
        <end position="456"/>
    </location>
</feature>
<feature type="disulfide bond" evidence="16">
    <location>
        <begin position="902"/>
        <end position="911"/>
    </location>
</feature>
<feature type="domain" description="EGF-like" evidence="20">
    <location>
        <begin position="495"/>
        <end position="531"/>
    </location>
</feature>
<feature type="disulfide bond" evidence="16">
    <location>
        <begin position="750"/>
        <end position="759"/>
    </location>
</feature>
<evidence type="ECO:0000256" key="11">
    <source>
        <dbReference type="ARBA" id="ARBA00022989"/>
    </source>
</evidence>
<reference evidence="24" key="1">
    <citation type="submission" date="2022-03" db="EMBL/GenBank/DDBJ databases">
        <authorList>
            <person name="Alioto T."/>
            <person name="Alioto T."/>
            <person name="Gomez Garrido J."/>
        </authorList>
    </citation>
    <scope>NUCLEOTIDE SEQUENCE</scope>
</reference>
<evidence type="ECO:0000256" key="7">
    <source>
        <dbReference type="ARBA" id="ARBA00022692"/>
    </source>
</evidence>
<feature type="compositionally biased region" description="Polar residues" evidence="18">
    <location>
        <begin position="1529"/>
        <end position="1543"/>
    </location>
</feature>
<feature type="disulfide bond" evidence="16">
    <location>
        <begin position="788"/>
        <end position="797"/>
    </location>
</feature>
<feature type="domain" description="EGF-like" evidence="20">
    <location>
        <begin position="1280"/>
        <end position="1316"/>
    </location>
</feature>
<keyword evidence="12" id="KW-0472">Membrane</keyword>
<dbReference type="FunFam" id="2.10.25.10:FF:000525">
    <property type="entry name" value="Fat-like cadherin-related tumor suppressor homolog"/>
    <property type="match status" value="1"/>
</dbReference>
<feature type="domain" description="EGF-like" evidence="20">
    <location>
        <begin position="533"/>
        <end position="569"/>
    </location>
</feature>
<dbReference type="FunFam" id="2.10.25.10:FF:000360">
    <property type="entry name" value="Sushi, nidogen and EGF like domains 1"/>
    <property type="match status" value="1"/>
</dbReference>
<dbReference type="Pfam" id="PF00008">
    <property type="entry name" value="EGF"/>
    <property type="match status" value="20"/>
</dbReference>
<feature type="disulfide bond" evidence="17">
    <location>
        <begin position="1175"/>
        <end position="1202"/>
    </location>
</feature>
<feature type="domain" description="EGF-like" evidence="20">
    <location>
        <begin position="647"/>
        <end position="683"/>
    </location>
</feature>
<evidence type="ECO:0000256" key="6">
    <source>
        <dbReference type="ARBA" id="ARBA00022536"/>
    </source>
</evidence>
<dbReference type="GO" id="GO:0048863">
    <property type="term" value="P:stem cell differentiation"/>
    <property type="evidence" value="ECO:0007669"/>
    <property type="project" value="UniProtKB-ARBA"/>
</dbReference>
<feature type="region of interest" description="Disordered" evidence="18">
    <location>
        <begin position="1644"/>
        <end position="1672"/>
    </location>
</feature>
<evidence type="ECO:0000259" key="20">
    <source>
        <dbReference type="PROSITE" id="PS50026"/>
    </source>
</evidence>
<feature type="domain" description="NIDO" evidence="23">
    <location>
        <begin position="98"/>
        <end position="253"/>
    </location>
</feature>
<dbReference type="Pfam" id="PF06119">
    <property type="entry name" value="NIDO"/>
    <property type="match status" value="1"/>
</dbReference>
<feature type="domain" description="EGF-like" evidence="20">
    <location>
        <begin position="1753"/>
        <end position="1786"/>
    </location>
</feature>
<dbReference type="FunFam" id="2.10.25.10:FF:000012">
    <property type="entry name" value="Delta-like protein"/>
    <property type="match status" value="4"/>
</dbReference>
<dbReference type="GO" id="GO:0048646">
    <property type="term" value="P:anatomical structure formation involved in morphogenesis"/>
    <property type="evidence" value="ECO:0007669"/>
    <property type="project" value="UniProtKB-ARBA"/>
</dbReference>
<feature type="compositionally biased region" description="Basic and acidic residues" evidence="18">
    <location>
        <begin position="1645"/>
        <end position="1655"/>
    </location>
</feature>
<dbReference type="Gene3D" id="2.60.40.10">
    <property type="entry name" value="Immunoglobulins"/>
    <property type="match status" value="3"/>
</dbReference>
<feature type="disulfide bond" evidence="16">
    <location>
        <begin position="408"/>
        <end position="417"/>
    </location>
</feature>
<feature type="domain" description="EGF-like" evidence="20">
    <location>
        <begin position="1108"/>
        <end position="1144"/>
    </location>
</feature>
<dbReference type="InterPro" id="IPR018097">
    <property type="entry name" value="EGF_Ca-bd_CS"/>
</dbReference>
<comment type="subcellular location">
    <subcellularLocation>
        <location evidence="1">Membrane</location>
        <topology evidence="1">Single-pass membrane protein</topology>
    </subcellularLocation>
    <subcellularLocation>
        <location evidence="2">Secreted</location>
        <location evidence="2">Extracellular space</location>
        <location evidence="2">Extracellular matrix</location>
    </subcellularLocation>
</comment>
<dbReference type="FunFam" id="2.10.25.10:FF:000247">
    <property type="entry name" value="Delta/notch like EGF repeat containing"/>
    <property type="match status" value="2"/>
</dbReference>
<keyword evidence="7" id="KW-0812">Transmembrane</keyword>
<feature type="disulfide bond" evidence="16">
    <location>
        <begin position="294"/>
        <end position="303"/>
    </location>
</feature>
<feature type="domain" description="EGF-like" evidence="20">
    <location>
        <begin position="685"/>
        <end position="722"/>
    </location>
</feature>
<dbReference type="EMBL" id="OW240913">
    <property type="protein sequence ID" value="CAH2246723.1"/>
    <property type="molecule type" value="Genomic_DNA"/>
</dbReference>
<evidence type="ECO:0000256" key="9">
    <source>
        <dbReference type="ARBA" id="ARBA00022737"/>
    </source>
</evidence>
<dbReference type="InterPro" id="IPR003961">
    <property type="entry name" value="FN3_dom"/>
</dbReference>
<keyword evidence="5" id="KW-0272">Extracellular matrix</keyword>
<keyword evidence="6 16" id="KW-0245">EGF-like domain</keyword>
<dbReference type="GO" id="GO:0009952">
    <property type="term" value="P:anterior/posterior pattern specification"/>
    <property type="evidence" value="ECO:0007669"/>
    <property type="project" value="UniProtKB-ARBA"/>
</dbReference>
<feature type="domain" description="Fibronectin type-III" evidence="21">
    <location>
        <begin position="1360"/>
        <end position="1455"/>
    </location>
</feature>
<evidence type="ECO:0000256" key="1">
    <source>
        <dbReference type="ARBA" id="ARBA00004167"/>
    </source>
</evidence>
<dbReference type="GO" id="GO:0019904">
    <property type="term" value="F:protein domain specific binding"/>
    <property type="evidence" value="ECO:0007669"/>
    <property type="project" value="UniProtKB-ARBA"/>
</dbReference>
<dbReference type="InterPro" id="IPR000152">
    <property type="entry name" value="EGF-type_Asp/Asn_hydroxyl_site"/>
</dbReference>
<dbReference type="FunFam" id="2.10.25.10:FF:000006">
    <property type="entry name" value="Versican core protein-like isoform 1"/>
    <property type="match status" value="1"/>
</dbReference>
<dbReference type="FunFam" id="2.10.25.10:FF:000143">
    <property type="entry name" value="Protein crumbs 1"/>
    <property type="match status" value="4"/>
</dbReference>
<feature type="disulfide bond" evidence="16">
    <location>
        <begin position="635"/>
        <end position="644"/>
    </location>
</feature>
<organism evidence="24 25">
    <name type="scientific">Pelobates cultripes</name>
    <name type="common">Western spadefoot toad</name>
    <dbReference type="NCBI Taxonomy" id="61616"/>
    <lineage>
        <taxon>Eukaryota</taxon>
        <taxon>Metazoa</taxon>
        <taxon>Chordata</taxon>
        <taxon>Craniata</taxon>
        <taxon>Vertebrata</taxon>
        <taxon>Euteleostomi</taxon>
        <taxon>Amphibia</taxon>
        <taxon>Batrachia</taxon>
        <taxon>Anura</taxon>
        <taxon>Pelobatoidea</taxon>
        <taxon>Pelobatidae</taxon>
        <taxon>Pelobates</taxon>
    </lineage>
</organism>
<dbReference type="FunFam" id="2.10.25.10:FF:000255">
    <property type="entry name" value="Sushi, nidogen and EGF-like domains 1"/>
    <property type="match status" value="1"/>
</dbReference>
<evidence type="ECO:0000256" key="2">
    <source>
        <dbReference type="ARBA" id="ARBA00004498"/>
    </source>
</evidence>
<gene>
    <name evidence="24" type="ORF">PECUL_23A054662</name>
</gene>
<dbReference type="FunFam" id="2.10.25.10:FF:000309">
    <property type="entry name" value="Uncharacterized protein, isoform A"/>
    <property type="match status" value="1"/>
</dbReference>
<dbReference type="GO" id="GO:0007219">
    <property type="term" value="P:Notch signaling pathway"/>
    <property type="evidence" value="ECO:0007669"/>
    <property type="project" value="TreeGrafter"/>
</dbReference>
<feature type="disulfide bond" evidence="16">
    <location>
        <begin position="1345"/>
        <end position="1354"/>
    </location>
</feature>
<dbReference type="PROSITE" id="PS50853">
    <property type="entry name" value="FN3"/>
    <property type="match status" value="3"/>
</dbReference>
<feature type="disulfide bond" evidence="16">
    <location>
        <begin position="559"/>
        <end position="568"/>
    </location>
</feature>
<dbReference type="InterPro" id="IPR036116">
    <property type="entry name" value="FN3_sf"/>
</dbReference>
<dbReference type="CDD" id="cd00033">
    <property type="entry name" value="CCP"/>
    <property type="match status" value="1"/>
</dbReference>
<protein>
    <recommendedName>
        <fullName evidence="15">Sushi, nidogen and EGF-like domain-containing protein 1</fullName>
    </recommendedName>
</protein>
<feature type="disulfide bond" evidence="16">
    <location>
        <begin position="673"/>
        <end position="682"/>
    </location>
</feature>
<feature type="disulfide bond" evidence="16">
    <location>
        <begin position="370"/>
        <end position="379"/>
    </location>
</feature>
<dbReference type="Gene3D" id="2.10.25.10">
    <property type="entry name" value="Laminin"/>
    <property type="match status" value="27"/>
</dbReference>
<dbReference type="InterPro" id="IPR008673">
    <property type="entry name" value="MAGP"/>
</dbReference>
<feature type="domain" description="EGF-like" evidence="20">
    <location>
        <begin position="724"/>
        <end position="760"/>
    </location>
</feature>
<evidence type="ECO:0000256" key="16">
    <source>
        <dbReference type="PROSITE-ProRule" id="PRU00076"/>
    </source>
</evidence>
<evidence type="ECO:0000256" key="15">
    <source>
        <dbReference type="ARBA" id="ARBA00072259"/>
    </source>
</evidence>
<feature type="disulfide bond" evidence="16">
    <location>
        <begin position="1095"/>
        <end position="1104"/>
    </location>
</feature>
<dbReference type="InterPro" id="IPR003886">
    <property type="entry name" value="NIDO_dom"/>
</dbReference>
<dbReference type="GO" id="GO:0007160">
    <property type="term" value="P:cell-matrix adhesion"/>
    <property type="evidence" value="ECO:0007669"/>
    <property type="project" value="InterPro"/>
</dbReference>
<feature type="disulfide bond" evidence="16">
    <location>
        <begin position="1268"/>
        <end position="1277"/>
    </location>
</feature>
<dbReference type="FunFam" id="2.10.25.10:FF:000173">
    <property type="entry name" value="Neurogenic locus notch protein 2"/>
    <property type="match status" value="1"/>
</dbReference>
<dbReference type="GO" id="GO:0007399">
    <property type="term" value="P:nervous system development"/>
    <property type="evidence" value="ECO:0007669"/>
    <property type="project" value="UniProtKB-ARBA"/>
</dbReference>
<evidence type="ECO:0000256" key="13">
    <source>
        <dbReference type="ARBA" id="ARBA00023157"/>
    </source>
</evidence>
<keyword evidence="14" id="KW-0325">Glycoprotein</keyword>
<dbReference type="CDD" id="cd00063">
    <property type="entry name" value="FN3"/>
    <property type="match status" value="3"/>
</dbReference>
<dbReference type="FunFam" id="2.10.25.10:FF:000109">
    <property type="entry name" value="Notch homolog 4, [Drosophila]"/>
    <property type="match status" value="1"/>
</dbReference>
<comment type="similarity">
    <text evidence="3">Belongs to the MFAP family.</text>
</comment>
<dbReference type="FunFam" id="2.10.25.10:FF:000671">
    <property type="entry name" value="Protein Z, vitamin K-dependent plasma glycoprotein a"/>
    <property type="match status" value="1"/>
</dbReference>
<dbReference type="InterPro" id="IPR000436">
    <property type="entry name" value="Sushi_SCR_CCP_dom"/>
</dbReference>
<feature type="disulfide bond" evidence="16">
    <location>
        <begin position="826"/>
        <end position="835"/>
    </location>
</feature>
<evidence type="ECO:0000256" key="3">
    <source>
        <dbReference type="ARBA" id="ARBA00005317"/>
    </source>
</evidence>
<dbReference type="InterPro" id="IPR000742">
    <property type="entry name" value="EGF"/>
</dbReference>
<feature type="domain" description="EGF-like" evidence="20">
    <location>
        <begin position="957"/>
        <end position="988"/>
    </location>
</feature>
<keyword evidence="13 16" id="KW-1015">Disulfide bond</keyword>
<dbReference type="SMART" id="SM00060">
    <property type="entry name" value="FN3"/>
    <property type="match status" value="3"/>
</dbReference>
<dbReference type="GO" id="GO:0030855">
    <property type="term" value="P:epithelial cell differentiation"/>
    <property type="evidence" value="ECO:0007669"/>
    <property type="project" value="UniProtKB-ARBA"/>
</dbReference>
<feature type="disulfide bond" evidence="16">
    <location>
        <begin position="978"/>
        <end position="987"/>
    </location>
</feature>
<feature type="domain" description="EGF-like" evidence="20">
    <location>
        <begin position="382"/>
        <end position="418"/>
    </location>
</feature>
<feature type="domain" description="EGF-like" evidence="20">
    <location>
        <begin position="918"/>
        <end position="954"/>
    </location>
</feature>